<proteinExistence type="predicted"/>
<dbReference type="SUPFAM" id="SSF54593">
    <property type="entry name" value="Glyoxalase/Bleomycin resistance protein/Dihydroxybiphenyl dioxygenase"/>
    <property type="match status" value="1"/>
</dbReference>
<dbReference type="Gene3D" id="3.30.720.110">
    <property type="match status" value="1"/>
</dbReference>
<dbReference type="PANTHER" id="PTHR34109">
    <property type="entry name" value="BNAUNNG04460D PROTEIN-RELATED"/>
    <property type="match status" value="1"/>
</dbReference>
<reference evidence="3" key="1">
    <citation type="journal article" date="2019" name="Int. J. Syst. Evol. Microbiol.">
        <title>The Global Catalogue of Microorganisms (GCM) 10K type strain sequencing project: providing services to taxonomists for standard genome sequencing and annotation.</title>
        <authorList>
            <consortium name="The Broad Institute Genomics Platform"/>
            <consortium name="The Broad Institute Genome Sequencing Center for Infectious Disease"/>
            <person name="Wu L."/>
            <person name="Ma J."/>
        </authorList>
    </citation>
    <scope>NUCLEOTIDE SEQUENCE [LARGE SCALE GENOMIC DNA]</scope>
    <source>
        <strain evidence="3">JCM 17983</strain>
    </source>
</reference>
<feature type="domain" description="VOC" evidence="1">
    <location>
        <begin position="2"/>
        <end position="124"/>
    </location>
</feature>
<dbReference type="EMBL" id="BAABHQ010000003">
    <property type="protein sequence ID" value="GAA4868806.1"/>
    <property type="molecule type" value="Genomic_DNA"/>
</dbReference>
<dbReference type="Proteomes" id="UP001500457">
    <property type="component" value="Unassembled WGS sequence"/>
</dbReference>
<dbReference type="PANTHER" id="PTHR34109:SF1">
    <property type="entry name" value="VOC DOMAIN-CONTAINING PROTEIN"/>
    <property type="match status" value="1"/>
</dbReference>
<sequence>MSAQLFAYLSYDDAPAALRWLEAVGFAVVRRQDGEDGRVVHAEVRFGDVVLMVASTDADYATPPLRGRSTGRGLYLLVDDVDDCHARAVAAGASSVIDPEDTEWGTRRARVLDPAGQEWSFGTYRPGEAW</sequence>
<dbReference type="PROSITE" id="PS51819">
    <property type="entry name" value="VOC"/>
    <property type="match status" value="1"/>
</dbReference>
<name>A0ABP9E5E8_9PSEU</name>
<dbReference type="Pfam" id="PF00903">
    <property type="entry name" value="Glyoxalase"/>
    <property type="match status" value="1"/>
</dbReference>
<evidence type="ECO:0000313" key="2">
    <source>
        <dbReference type="EMBL" id="GAA4868806.1"/>
    </source>
</evidence>
<dbReference type="InterPro" id="IPR004360">
    <property type="entry name" value="Glyas_Fos-R_dOase_dom"/>
</dbReference>
<dbReference type="Gene3D" id="3.30.720.120">
    <property type="match status" value="1"/>
</dbReference>
<gene>
    <name evidence="2" type="ORF">GCM10023203_17230</name>
</gene>
<protein>
    <recommendedName>
        <fullName evidence="1">VOC domain-containing protein</fullName>
    </recommendedName>
</protein>
<accession>A0ABP9E5E8</accession>
<keyword evidence="3" id="KW-1185">Reference proteome</keyword>
<evidence type="ECO:0000259" key="1">
    <source>
        <dbReference type="PROSITE" id="PS51819"/>
    </source>
</evidence>
<comment type="caution">
    <text evidence="2">The sequence shown here is derived from an EMBL/GenBank/DDBJ whole genome shotgun (WGS) entry which is preliminary data.</text>
</comment>
<dbReference type="InterPro" id="IPR029068">
    <property type="entry name" value="Glyas_Bleomycin-R_OHBP_Dase"/>
</dbReference>
<evidence type="ECO:0000313" key="3">
    <source>
        <dbReference type="Proteomes" id="UP001500457"/>
    </source>
</evidence>
<dbReference type="RefSeq" id="WP_274231311.1">
    <property type="nucleotide sequence ID" value="NZ_BAABHQ010000003.1"/>
</dbReference>
<dbReference type="InterPro" id="IPR037523">
    <property type="entry name" value="VOC_core"/>
</dbReference>
<organism evidence="2 3">
    <name type="scientific">Actinomycetospora straminea</name>
    <dbReference type="NCBI Taxonomy" id="663607"/>
    <lineage>
        <taxon>Bacteria</taxon>
        <taxon>Bacillati</taxon>
        <taxon>Actinomycetota</taxon>
        <taxon>Actinomycetes</taxon>
        <taxon>Pseudonocardiales</taxon>
        <taxon>Pseudonocardiaceae</taxon>
        <taxon>Actinomycetospora</taxon>
    </lineage>
</organism>